<comment type="caution">
    <text evidence="1">The sequence shown here is derived from an EMBL/GenBank/DDBJ whole genome shotgun (WGS) entry which is preliminary data.</text>
</comment>
<evidence type="ECO:0000313" key="1">
    <source>
        <dbReference type="EMBL" id="KKN88794.1"/>
    </source>
</evidence>
<dbReference type="EMBL" id="LAZR01000125">
    <property type="protein sequence ID" value="KKN88794.1"/>
    <property type="molecule type" value="Genomic_DNA"/>
</dbReference>
<accession>A0A0F9UAZ7</accession>
<reference evidence="1" key="1">
    <citation type="journal article" date="2015" name="Nature">
        <title>Complex archaea that bridge the gap between prokaryotes and eukaryotes.</title>
        <authorList>
            <person name="Spang A."/>
            <person name="Saw J.H."/>
            <person name="Jorgensen S.L."/>
            <person name="Zaremba-Niedzwiedzka K."/>
            <person name="Martijn J."/>
            <person name="Lind A.E."/>
            <person name="van Eijk R."/>
            <person name="Schleper C."/>
            <person name="Guy L."/>
            <person name="Ettema T.J."/>
        </authorList>
    </citation>
    <scope>NUCLEOTIDE SEQUENCE</scope>
</reference>
<name>A0A0F9UAZ7_9ZZZZ</name>
<protein>
    <submittedName>
        <fullName evidence="1">Uncharacterized protein</fullName>
    </submittedName>
</protein>
<organism evidence="1">
    <name type="scientific">marine sediment metagenome</name>
    <dbReference type="NCBI Taxonomy" id="412755"/>
    <lineage>
        <taxon>unclassified sequences</taxon>
        <taxon>metagenomes</taxon>
        <taxon>ecological metagenomes</taxon>
    </lineage>
</organism>
<dbReference type="AlphaFoldDB" id="A0A0F9UAZ7"/>
<sequence length="85" mass="9831">MPEVYVVRQFFEDCNDASYTGVYSDFFRAVLAAVADSKESWSEPGYTFCVHEPRDEGETELWCEIYCEGSPLGIYYTITKMEIDE</sequence>
<proteinExistence type="predicted"/>
<gene>
    <name evidence="1" type="ORF">LCGC14_0244010</name>
</gene>